<feature type="compositionally biased region" description="Low complexity" evidence="1">
    <location>
        <begin position="112"/>
        <end position="122"/>
    </location>
</feature>
<evidence type="ECO:0000313" key="2">
    <source>
        <dbReference type="EMBL" id="QTR47675.1"/>
    </source>
</evidence>
<sequence>MFANFFKKRRIKQYARKLPAELTALYGKQPYYSKGQVDRALTRQRLNRSNNGTISDNCYAYAMYCSPQEFQRIHDEAGESCHYDTLRTEIAETCFSSTSDFSFTDVDAYATESSSSADSSSGDSGGGDGGGGGD</sequence>
<dbReference type="InterPro" id="IPR046689">
    <property type="entry name" value="DUF6559"/>
</dbReference>
<feature type="region of interest" description="Disordered" evidence="1">
    <location>
        <begin position="112"/>
        <end position="134"/>
    </location>
</feature>
<dbReference type="Proteomes" id="UP000672039">
    <property type="component" value="Chromosome"/>
</dbReference>
<name>A0ABX7WVN8_9GAMM</name>
<reference evidence="2 3" key="1">
    <citation type="submission" date="2021-04" db="EMBL/GenBank/DDBJ databases">
        <title>Genomics, taxonomy and metabolism of representatives of sulfur bacteria of the genus Thiothrix: Thiothrix fructosivorans QT, Thiothrix unzii A1T and three new species, Thiothrix subterranea sp. nov., Thiothrix litoralis sp. nov. and 'Candidatus Thiothrix anitrata' sp. nov.</title>
        <authorList>
            <person name="Ravin N.V."/>
            <person name="Smolyakov D."/>
            <person name="Rudenko T.S."/>
            <person name="Mardanov A.V."/>
            <person name="Beletsky A.V."/>
            <person name="Markov N.D."/>
            <person name="Fomenkov A.I."/>
            <person name="Roberts R.J."/>
            <person name="Karnachuk O.V."/>
            <person name="Novikov A."/>
            <person name="Grabovich M.Y."/>
        </authorList>
    </citation>
    <scope>NUCLEOTIDE SEQUENCE [LARGE SCALE GENOMIC DNA]</scope>
    <source>
        <strain evidence="2 3">AS</strain>
    </source>
</reference>
<dbReference type="Pfam" id="PF20196">
    <property type="entry name" value="DUF6559"/>
    <property type="match status" value="1"/>
</dbReference>
<dbReference type="EMBL" id="CP072801">
    <property type="protein sequence ID" value="QTR47675.1"/>
    <property type="molecule type" value="Genomic_DNA"/>
</dbReference>
<accession>A0ABX7WVN8</accession>
<proteinExistence type="predicted"/>
<feature type="compositionally biased region" description="Gly residues" evidence="1">
    <location>
        <begin position="123"/>
        <end position="134"/>
    </location>
</feature>
<evidence type="ECO:0000313" key="3">
    <source>
        <dbReference type="Proteomes" id="UP000672039"/>
    </source>
</evidence>
<protein>
    <submittedName>
        <fullName evidence="2">Uncharacterized protein</fullName>
    </submittedName>
</protein>
<keyword evidence="3" id="KW-1185">Reference proteome</keyword>
<gene>
    <name evidence="2" type="ORF">J9253_07080</name>
</gene>
<dbReference type="RefSeq" id="WP_210223923.1">
    <property type="nucleotide sequence ID" value="NZ_CP072801.1"/>
</dbReference>
<organism evidence="2 3">
    <name type="scientific">Thiothrix litoralis</name>
    <dbReference type="NCBI Taxonomy" id="2891210"/>
    <lineage>
        <taxon>Bacteria</taxon>
        <taxon>Pseudomonadati</taxon>
        <taxon>Pseudomonadota</taxon>
        <taxon>Gammaproteobacteria</taxon>
        <taxon>Thiotrichales</taxon>
        <taxon>Thiotrichaceae</taxon>
        <taxon>Thiothrix</taxon>
    </lineage>
</organism>
<evidence type="ECO:0000256" key="1">
    <source>
        <dbReference type="SAM" id="MobiDB-lite"/>
    </source>
</evidence>